<keyword evidence="1" id="KW-1133">Transmembrane helix</keyword>
<evidence type="ECO:0000256" key="1">
    <source>
        <dbReference type="SAM" id="Phobius"/>
    </source>
</evidence>
<keyword evidence="1" id="KW-0472">Membrane</keyword>
<proteinExistence type="predicted"/>
<accession>A0A128A1A3</accession>
<organism evidence="2 3">
    <name type="scientific">Nitrosotalea devaniterrae</name>
    <dbReference type="NCBI Taxonomy" id="1078905"/>
    <lineage>
        <taxon>Archaea</taxon>
        <taxon>Nitrososphaerota</taxon>
        <taxon>Nitrososphaeria</taxon>
        <taxon>Nitrosotaleales</taxon>
        <taxon>Nitrosotaleaceae</taxon>
        <taxon>Nitrosotalea</taxon>
    </lineage>
</organism>
<protein>
    <submittedName>
        <fullName evidence="2">Permease</fullName>
    </submittedName>
</protein>
<feature type="transmembrane region" description="Helical" evidence="1">
    <location>
        <begin position="27"/>
        <end position="45"/>
    </location>
</feature>
<gene>
    <name evidence="2" type="ORF">NDEV_0371</name>
</gene>
<evidence type="ECO:0000313" key="3">
    <source>
        <dbReference type="Proteomes" id="UP000196239"/>
    </source>
</evidence>
<feature type="transmembrane region" description="Helical" evidence="1">
    <location>
        <begin position="57"/>
        <end position="78"/>
    </location>
</feature>
<dbReference type="KEGG" id="ndv:NDEV_0371"/>
<name>A0A128A1A3_9ARCH</name>
<feature type="transmembrane region" description="Helical" evidence="1">
    <location>
        <begin position="131"/>
        <end position="152"/>
    </location>
</feature>
<feature type="transmembrane region" description="Helical" evidence="1">
    <location>
        <begin position="164"/>
        <end position="184"/>
    </location>
</feature>
<keyword evidence="1" id="KW-0812">Transmembrane</keyword>
<dbReference type="AlphaFoldDB" id="A0A128A1A3"/>
<keyword evidence="3" id="KW-1185">Reference proteome</keyword>
<dbReference type="Proteomes" id="UP000196239">
    <property type="component" value="Chromosome 1"/>
</dbReference>
<dbReference type="EMBL" id="LN890280">
    <property type="protein sequence ID" value="CUR51136.1"/>
    <property type="molecule type" value="Genomic_DNA"/>
</dbReference>
<reference evidence="3" key="1">
    <citation type="submission" date="2015-10" db="EMBL/GenBank/DDBJ databases">
        <authorList>
            <person name="Lehtovirta-Morley L.E."/>
            <person name="Vieille C."/>
        </authorList>
    </citation>
    <scope>NUCLEOTIDE SEQUENCE [LARGE SCALE GENOMIC DNA]</scope>
</reference>
<feature type="transmembrane region" description="Helical" evidence="1">
    <location>
        <begin position="99"/>
        <end position="119"/>
    </location>
</feature>
<evidence type="ECO:0000313" key="2">
    <source>
        <dbReference type="EMBL" id="CUR51136.1"/>
    </source>
</evidence>
<sequence length="196" mass="21481">MQSNYNKKKGCQNEIGVIIMRIFSNPYLRISIIISLVLVPALSYADDNRESSVAPTLGWLAIGCGIAANLSLVIFKIIKKTSVIKLVVGSSASQSLASMYQPILNFHIMLNAIGFFAGLSHGFMLIRGLDYISLSLAIVMTVSMISGIILKFTSGKNLKFFSRLVHGQAILAAMLVTLVVLHVITRWHHGIIMNFI</sequence>